<keyword evidence="1" id="KW-0175">Coiled coil</keyword>
<name>A0A1B0AM42_9MUSC</name>
<evidence type="ECO:0000256" key="2">
    <source>
        <dbReference type="SAM" id="MobiDB-lite"/>
    </source>
</evidence>
<feature type="region of interest" description="Disordered" evidence="2">
    <location>
        <begin position="297"/>
        <end position="324"/>
    </location>
</feature>
<dbReference type="Proteomes" id="UP000092460">
    <property type="component" value="Unassembled WGS sequence"/>
</dbReference>
<feature type="coiled-coil region" evidence="1">
    <location>
        <begin position="53"/>
        <end position="80"/>
    </location>
</feature>
<dbReference type="PANTHER" id="PTHR41156">
    <property type="entry name" value="AGAP006184-PA"/>
    <property type="match status" value="1"/>
</dbReference>
<accession>A0A1B0AM42</accession>
<evidence type="ECO:0000313" key="4">
    <source>
        <dbReference type="Proteomes" id="UP000092460"/>
    </source>
</evidence>
<dbReference type="EnsemblMetazoa" id="GPPI001527-RA">
    <property type="protein sequence ID" value="GPPI001527-PA"/>
    <property type="gene ID" value="GPPI001527"/>
</dbReference>
<dbReference type="AlphaFoldDB" id="A0A1B0AM42"/>
<evidence type="ECO:0000256" key="1">
    <source>
        <dbReference type="SAM" id="Coils"/>
    </source>
</evidence>
<dbReference type="EMBL" id="JXJN01000332">
    <property type="status" value="NOT_ANNOTATED_CDS"/>
    <property type="molecule type" value="Genomic_DNA"/>
</dbReference>
<feature type="compositionally biased region" description="Low complexity" evidence="2">
    <location>
        <begin position="1"/>
        <end position="16"/>
    </location>
</feature>
<keyword evidence="4" id="KW-1185">Reference proteome</keyword>
<dbReference type="EMBL" id="JXJN01000335">
    <property type="status" value="NOT_ANNOTATED_CDS"/>
    <property type="molecule type" value="Genomic_DNA"/>
</dbReference>
<feature type="region of interest" description="Disordered" evidence="2">
    <location>
        <begin position="338"/>
        <end position="447"/>
    </location>
</feature>
<sequence length="592" mass="65012">MQYSSRSENYSSSLRDSPSKWSSGKESKGYAYKTASYQYSSAGSAGSSNAYLDKSVDKNIDQLDALLEDLKNERQITRERDHSLNYRTLERSSYEDPVAGTVTKSTRVIKTSNVQPTLDDAELLPTSNYSTLRSNGSLVQSNDYQTLDKSYNSRNISPGGFYEGKKTQIYESNRSLNRPMEIIPANATTTATASTAQMEKDLESIALTEDILPVPGTKVTTTVRTYTYEIPANAPTTNTLTRKNLIYNNMQTNEMNSMVQAHPAHVIPPTVVYNTESYSTLHKGQEKPIFSNQSYESREHYETNTMRSTNALPPAPATHLRNPPPGDTTIVYNINNSTTTTTTRDRSNYPHSPNQGPNIPPYAGPHSPRSPHGPTTQRYIYKETTNTVNNIHSPTGPTHEPLLGPKRAGTPGLPNAGGYPPTINPPNVTYKYSSTTTNTRRAPDYGTPSPTLPPAPFPLDGVEYPVGNANPPQRVEDLMQSLGNQVDVVDKADLSTPRKREIETAVATSNQQQIIPSVNRAGKEVYYPPGHEMMLTKREEMAAGSAGGGRWAKASGMYEYESGYKSKTKTKSGAAMVPVCLPLCCAMPCTIM</sequence>
<dbReference type="EMBL" id="JXJN01000334">
    <property type="status" value="NOT_ANNOTATED_CDS"/>
    <property type="molecule type" value="Genomic_DNA"/>
</dbReference>
<proteinExistence type="predicted"/>
<dbReference type="VEuPathDB" id="VectorBase:GPPI001527"/>
<reference evidence="4" key="1">
    <citation type="submission" date="2015-01" db="EMBL/GenBank/DDBJ databases">
        <authorList>
            <person name="Aksoy S."/>
            <person name="Warren W."/>
            <person name="Wilson R.K."/>
        </authorList>
    </citation>
    <scope>NUCLEOTIDE SEQUENCE [LARGE SCALE GENOMIC DNA]</scope>
    <source>
        <strain evidence="4">IAEA</strain>
    </source>
</reference>
<dbReference type="STRING" id="67801.A0A1B0AM42"/>
<evidence type="ECO:0000313" key="3">
    <source>
        <dbReference type="EnsemblMetazoa" id="GPPI001527-PA"/>
    </source>
</evidence>
<organism evidence="3 4">
    <name type="scientific">Glossina palpalis gambiensis</name>
    <dbReference type="NCBI Taxonomy" id="67801"/>
    <lineage>
        <taxon>Eukaryota</taxon>
        <taxon>Metazoa</taxon>
        <taxon>Ecdysozoa</taxon>
        <taxon>Arthropoda</taxon>
        <taxon>Hexapoda</taxon>
        <taxon>Insecta</taxon>
        <taxon>Pterygota</taxon>
        <taxon>Neoptera</taxon>
        <taxon>Endopterygota</taxon>
        <taxon>Diptera</taxon>
        <taxon>Brachycera</taxon>
        <taxon>Muscomorpha</taxon>
        <taxon>Hippoboscoidea</taxon>
        <taxon>Glossinidae</taxon>
        <taxon>Glossina</taxon>
    </lineage>
</organism>
<feature type="compositionally biased region" description="Polar residues" evidence="2">
    <location>
        <begin position="425"/>
        <end position="440"/>
    </location>
</feature>
<feature type="compositionally biased region" description="Polar residues" evidence="2">
    <location>
        <begin position="373"/>
        <end position="396"/>
    </location>
</feature>
<reference evidence="3" key="2">
    <citation type="submission" date="2020-05" db="UniProtKB">
        <authorList>
            <consortium name="EnsemblMetazoa"/>
        </authorList>
    </citation>
    <scope>IDENTIFICATION</scope>
    <source>
        <strain evidence="3">IAEA</strain>
    </source>
</reference>
<dbReference type="PANTHER" id="PTHR41156:SF1">
    <property type="entry name" value="ZASP-LIKE MOTIF DOMAIN-CONTAINING PROTEIN"/>
    <property type="match status" value="1"/>
</dbReference>
<dbReference type="EMBL" id="JXJN01000333">
    <property type="status" value="NOT_ANNOTATED_CDS"/>
    <property type="molecule type" value="Genomic_DNA"/>
</dbReference>
<protein>
    <submittedName>
        <fullName evidence="3">Uncharacterized protein</fullName>
    </submittedName>
</protein>
<feature type="region of interest" description="Disordered" evidence="2">
    <location>
        <begin position="1"/>
        <end position="28"/>
    </location>
</feature>